<reference evidence="1 2" key="1">
    <citation type="submission" date="2018-08" db="EMBL/GenBank/DDBJ databases">
        <title>Recombination of ecologically and evolutionarily significant loci maintains genetic cohesion in the Pseudomonas syringae species complex.</title>
        <authorList>
            <person name="Dillon M."/>
            <person name="Thakur S."/>
            <person name="Almeida R.N.D."/>
            <person name="Weir B.S."/>
            <person name="Guttman D.S."/>
        </authorList>
    </citation>
    <scope>NUCLEOTIDE SEQUENCE [LARGE SCALE GENOMIC DNA]</scope>
    <source>
        <strain evidence="1 2">ICMP 11281</strain>
    </source>
</reference>
<evidence type="ECO:0000313" key="1">
    <source>
        <dbReference type="EMBL" id="RMV40217.1"/>
    </source>
</evidence>
<sequence length="59" mass="7204">MKDGNRWNLWSLWKLWKPKRKVKEFTRCATYREDLVLRPENLAELAERSKNDTQPSTRL</sequence>
<dbReference type="EMBL" id="RBUQ01000090">
    <property type="protein sequence ID" value="RMV40217.1"/>
    <property type="molecule type" value="Genomic_DNA"/>
</dbReference>
<organism evidence="1 2">
    <name type="scientific">Pseudomonas syringae pv. maculicola</name>
    <dbReference type="NCBI Taxonomy" id="59511"/>
    <lineage>
        <taxon>Bacteria</taxon>
        <taxon>Pseudomonadati</taxon>
        <taxon>Pseudomonadota</taxon>
        <taxon>Gammaproteobacteria</taxon>
        <taxon>Pseudomonadales</taxon>
        <taxon>Pseudomonadaceae</taxon>
        <taxon>Pseudomonas</taxon>
    </lineage>
</organism>
<proteinExistence type="predicted"/>
<dbReference type="AlphaFoldDB" id="A0A3M6C957"/>
<dbReference type="Proteomes" id="UP000271631">
    <property type="component" value="Unassembled WGS sequence"/>
</dbReference>
<evidence type="ECO:0000313" key="2">
    <source>
        <dbReference type="Proteomes" id="UP000271631"/>
    </source>
</evidence>
<name>A0A3M6C957_PSEYM</name>
<accession>A0A3M6C957</accession>
<protein>
    <submittedName>
        <fullName evidence="1">Uncharacterized protein</fullName>
    </submittedName>
</protein>
<comment type="caution">
    <text evidence="1">The sequence shown here is derived from an EMBL/GenBank/DDBJ whole genome shotgun (WGS) entry which is preliminary data.</text>
</comment>
<gene>
    <name evidence="1" type="ORF">ALP13_200046</name>
</gene>